<feature type="transmembrane region" description="Helical" evidence="1">
    <location>
        <begin position="290"/>
        <end position="311"/>
    </location>
</feature>
<keyword evidence="1" id="KW-1133">Transmembrane helix</keyword>
<gene>
    <name evidence="2" type="ORF">I302_106988</name>
</gene>
<organism evidence="2 3">
    <name type="scientific">Kwoniella bestiolae CBS 10118</name>
    <dbReference type="NCBI Taxonomy" id="1296100"/>
    <lineage>
        <taxon>Eukaryota</taxon>
        <taxon>Fungi</taxon>
        <taxon>Dikarya</taxon>
        <taxon>Basidiomycota</taxon>
        <taxon>Agaricomycotina</taxon>
        <taxon>Tremellomycetes</taxon>
        <taxon>Tremellales</taxon>
        <taxon>Cryptococcaceae</taxon>
        <taxon>Kwoniella</taxon>
    </lineage>
</organism>
<keyword evidence="1" id="KW-0812">Transmembrane</keyword>
<dbReference type="KEGG" id="kbi:30210147"/>
<dbReference type="GeneID" id="30210147"/>
<keyword evidence="3" id="KW-1185">Reference proteome</keyword>
<dbReference type="AlphaFoldDB" id="A0AAJ8KCQ1"/>
<reference evidence="2" key="2">
    <citation type="submission" date="2024-02" db="EMBL/GenBank/DDBJ databases">
        <title>Comparative genomics of Cryptococcus and Kwoniella reveals pathogenesis evolution and contrasting modes of karyotype evolution via chromosome fusion or intercentromeric recombination.</title>
        <authorList>
            <person name="Coelho M.A."/>
            <person name="David-Palma M."/>
            <person name="Shea T."/>
            <person name="Bowers K."/>
            <person name="McGinley-Smith S."/>
            <person name="Mohammad A.W."/>
            <person name="Gnirke A."/>
            <person name="Yurkov A.M."/>
            <person name="Nowrousian M."/>
            <person name="Sun S."/>
            <person name="Cuomo C.A."/>
            <person name="Heitman J."/>
        </authorList>
    </citation>
    <scope>NUCLEOTIDE SEQUENCE</scope>
    <source>
        <strain evidence="2">CBS 10118</strain>
    </source>
</reference>
<protein>
    <submittedName>
        <fullName evidence="2">Uncharacterized protein</fullName>
    </submittedName>
</protein>
<evidence type="ECO:0000313" key="2">
    <source>
        <dbReference type="EMBL" id="WVW84952.1"/>
    </source>
</evidence>
<name>A0AAJ8KCQ1_9TREE</name>
<proteinExistence type="predicted"/>
<accession>A0AAJ8KCQ1</accession>
<keyword evidence="1" id="KW-0472">Membrane</keyword>
<reference evidence="2" key="1">
    <citation type="submission" date="2013-07" db="EMBL/GenBank/DDBJ databases">
        <authorList>
            <consortium name="The Broad Institute Genome Sequencing Platform"/>
            <person name="Cuomo C."/>
            <person name="Litvintseva A."/>
            <person name="Chen Y."/>
            <person name="Heitman J."/>
            <person name="Sun S."/>
            <person name="Springer D."/>
            <person name="Dromer F."/>
            <person name="Young S.K."/>
            <person name="Zeng Q."/>
            <person name="Gargeya S."/>
            <person name="Fitzgerald M."/>
            <person name="Abouelleil A."/>
            <person name="Alvarado L."/>
            <person name="Berlin A.M."/>
            <person name="Chapman S.B."/>
            <person name="Dewar J."/>
            <person name="Goldberg J."/>
            <person name="Griggs A."/>
            <person name="Gujja S."/>
            <person name="Hansen M."/>
            <person name="Howarth C."/>
            <person name="Imamovic A."/>
            <person name="Larimer J."/>
            <person name="McCowan C."/>
            <person name="Murphy C."/>
            <person name="Pearson M."/>
            <person name="Priest M."/>
            <person name="Roberts A."/>
            <person name="Saif S."/>
            <person name="Shea T."/>
            <person name="Sykes S."/>
            <person name="Wortman J."/>
            <person name="Nusbaum C."/>
            <person name="Birren B."/>
        </authorList>
    </citation>
    <scope>NUCLEOTIDE SEQUENCE</scope>
    <source>
        <strain evidence="2">CBS 10118</strain>
    </source>
</reference>
<feature type="transmembrane region" description="Helical" evidence="1">
    <location>
        <begin position="178"/>
        <end position="200"/>
    </location>
</feature>
<feature type="transmembrane region" description="Helical" evidence="1">
    <location>
        <begin position="234"/>
        <end position="252"/>
    </location>
</feature>
<dbReference type="EMBL" id="CP144545">
    <property type="protein sequence ID" value="WVW84952.1"/>
    <property type="molecule type" value="Genomic_DNA"/>
</dbReference>
<sequence length="457" mass="51873">MATANDCNMSIALILSTSALGFTLQHAWKFDRCRCLFPKRKEWFRVLLTWMLIGSTMMIIAWSAGWTIIKYDVGWTTIPPYGAMPYPPVLYEKKYVDLNLPYTIIFNLAFSIQASLNAEEGLYWYHLIRAVRQPKSSRSWLTSSFFYAWIIISVVCTACQSGLGWIHSGKLDLDVQMARIMTVHGCIEFAVVLSSSVVIWKFPDFLADVKASGAGPDVRSRLHFYHEANKIRNFFRFLFATCMMILGIDGLTDSQTIHFNNLASGKLHFTTPIRTSSRQQLIKYPTSLDLLTHIIFGSFFFVLITSTLLYLPRSWVADDQRSHQVMVGDPNAQMRVGESNNIASGIALMSLLREGGQWDNDDDLRENNRLSRVNEDTNNGAFSNLEVPVPVVADEWRNNLNDLKKKGSWDSEGSELGMPMALDNFTSPIAVHTDESVSPTEIRIRIEQEVTRDHDII</sequence>
<feature type="transmembrane region" description="Helical" evidence="1">
    <location>
        <begin position="145"/>
        <end position="166"/>
    </location>
</feature>
<dbReference type="RefSeq" id="XP_065726456.1">
    <property type="nucleotide sequence ID" value="XM_065870384.1"/>
</dbReference>
<feature type="transmembrane region" description="Helical" evidence="1">
    <location>
        <begin position="43"/>
        <end position="62"/>
    </location>
</feature>
<dbReference type="Proteomes" id="UP000092730">
    <property type="component" value="Chromosome 5"/>
</dbReference>
<evidence type="ECO:0000313" key="3">
    <source>
        <dbReference type="Proteomes" id="UP000092730"/>
    </source>
</evidence>
<evidence type="ECO:0000256" key="1">
    <source>
        <dbReference type="SAM" id="Phobius"/>
    </source>
</evidence>